<evidence type="ECO:0000256" key="2">
    <source>
        <dbReference type="ARBA" id="ARBA00010644"/>
    </source>
</evidence>
<name>A0A6B2LB48_9EUKA</name>
<dbReference type="PIRSF" id="PIRSF000166">
    <property type="entry name" value="Coproporphyri_ox"/>
    <property type="match status" value="1"/>
</dbReference>
<organism evidence="7">
    <name type="scientific">Arcella intermedia</name>
    <dbReference type="NCBI Taxonomy" id="1963864"/>
    <lineage>
        <taxon>Eukaryota</taxon>
        <taxon>Amoebozoa</taxon>
        <taxon>Tubulinea</taxon>
        <taxon>Elardia</taxon>
        <taxon>Arcellinida</taxon>
        <taxon>Sphaerothecina</taxon>
        <taxon>Arcellidae</taxon>
        <taxon>Arcella</taxon>
    </lineage>
</organism>
<dbReference type="PROSITE" id="PS01021">
    <property type="entry name" value="COPROGEN_OXIDASE"/>
    <property type="match status" value="1"/>
</dbReference>
<sequence length="310" mass="35708">MMSIQDQLCAYLVGATKQQFLEDVWTYEKGEGGGRTRVWEEVESDVLEKGGVNFSSISGPELPPAALASMPASLSKSEFRTTGVSVVIHPHSPIVPTIHLNVRYFEAGDLKNNDVQVWWFGGGIDLTPTYPQFSQVVQFHQTLKGIVEKHDQDYGKYKRQCDEYFYLAHRKECRGIGGIFFDHLNSGQPKRQLWEFVQSVGLSLIQLYDPFLKRQSEPYSEQQRQFQLWRRGRYVEFNLLWDRGTKFGIQSNGRTESILMSLPKTATWKYSHTPEKGSAEANLINFYLKPQDWVNLKDQDEDQLLQKANQ</sequence>
<dbReference type="AlphaFoldDB" id="A0A6B2LB48"/>
<dbReference type="GO" id="GO:0004109">
    <property type="term" value="F:coproporphyrinogen oxidase activity"/>
    <property type="evidence" value="ECO:0007669"/>
    <property type="project" value="UniProtKB-EC"/>
</dbReference>
<protein>
    <recommendedName>
        <fullName evidence="4">coproporphyrinogen oxidase</fullName>
        <ecNumber evidence="4">1.3.3.3</ecNumber>
    </recommendedName>
</protein>
<dbReference type="EMBL" id="GIBP01005161">
    <property type="protein sequence ID" value="NDV34130.1"/>
    <property type="molecule type" value="Transcribed_RNA"/>
</dbReference>
<dbReference type="Pfam" id="PF01218">
    <property type="entry name" value="Coprogen_oxidas"/>
    <property type="match status" value="1"/>
</dbReference>
<dbReference type="InterPro" id="IPR018375">
    <property type="entry name" value="Coprogen_oxidase_CS"/>
</dbReference>
<dbReference type="UniPathway" id="UPA00251">
    <property type="reaction ID" value="UER00322"/>
</dbReference>
<comment type="pathway">
    <text evidence="1">Porphyrin-containing compound metabolism; protoporphyrin-IX biosynthesis; protoporphyrinogen-IX from coproporphyrinogen-III (O2 route): step 1/1.</text>
</comment>
<dbReference type="InterPro" id="IPR001260">
    <property type="entry name" value="Coprogen_oxidase_aer"/>
</dbReference>
<dbReference type="GO" id="GO:0006782">
    <property type="term" value="P:protoporphyrinogen IX biosynthetic process"/>
    <property type="evidence" value="ECO:0007669"/>
    <property type="project" value="UniProtKB-UniPathway"/>
</dbReference>
<keyword evidence="5" id="KW-0560">Oxidoreductase</keyword>
<accession>A0A6B2LB48</accession>
<comment type="subunit">
    <text evidence="3">Homodimer.</text>
</comment>
<dbReference type="PRINTS" id="PR00073">
    <property type="entry name" value="COPRGNOXDASE"/>
</dbReference>
<evidence type="ECO:0000256" key="5">
    <source>
        <dbReference type="ARBA" id="ARBA00023002"/>
    </source>
</evidence>
<comment type="similarity">
    <text evidence="2">Belongs to the aerobic coproporphyrinogen-III oxidase family.</text>
</comment>
<evidence type="ECO:0000256" key="3">
    <source>
        <dbReference type="ARBA" id="ARBA00011738"/>
    </source>
</evidence>
<dbReference type="InterPro" id="IPR036406">
    <property type="entry name" value="Coprogen_oxidase_aer_sf"/>
</dbReference>
<reference evidence="7" key="1">
    <citation type="journal article" date="2020" name="J. Eukaryot. Microbiol.">
        <title>De novo Sequencing, Assembly and Annotation of the Transcriptome for the Free-Living Testate Amoeba Arcella intermedia.</title>
        <authorList>
            <person name="Ribeiro G.M."/>
            <person name="Porfirio-Sousa A.L."/>
            <person name="Maurer-Alcala X.X."/>
            <person name="Katz L.A."/>
            <person name="Lahr D.J.G."/>
        </authorList>
    </citation>
    <scope>NUCLEOTIDE SEQUENCE</scope>
</reference>
<dbReference type="PANTHER" id="PTHR10755:SF0">
    <property type="entry name" value="OXYGEN-DEPENDENT COPROPORPHYRINOGEN-III OXIDASE, MITOCHONDRIAL"/>
    <property type="match status" value="1"/>
</dbReference>
<dbReference type="EC" id="1.3.3.3" evidence="4"/>
<evidence type="ECO:0000256" key="4">
    <source>
        <dbReference type="ARBA" id="ARBA00012869"/>
    </source>
</evidence>
<keyword evidence="6" id="KW-0627">Porphyrin biosynthesis</keyword>
<evidence type="ECO:0000256" key="6">
    <source>
        <dbReference type="ARBA" id="ARBA00023244"/>
    </source>
</evidence>
<evidence type="ECO:0000313" key="7">
    <source>
        <dbReference type="EMBL" id="NDV34130.1"/>
    </source>
</evidence>
<dbReference type="PANTHER" id="PTHR10755">
    <property type="entry name" value="COPROPORPHYRINOGEN III OXIDASE, MITOCHONDRIAL"/>
    <property type="match status" value="1"/>
</dbReference>
<dbReference type="NCBIfam" id="NF003727">
    <property type="entry name" value="PRK05330.1"/>
    <property type="match status" value="1"/>
</dbReference>
<dbReference type="SUPFAM" id="SSF102886">
    <property type="entry name" value="Coproporphyrinogen III oxidase"/>
    <property type="match status" value="1"/>
</dbReference>
<evidence type="ECO:0000256" key="1">
    <source>
        <dbReference type="ARBA" id="ARBA00005168"/>
    </source>
</evidence>
<proteinExistence type="inferred from homology"/>
<dbReference type="Gene3D" id="3.40.1500.10">
    <property type="entry name" value="Coproporphyrinogen III oxidase, aerobic"/>
    <property type="match status" value="1"/>
</dbReference>
<dbReference type="GO" id="GO:0005737">
    <property type="term" value="C:cytoplasm"/>
    <property type="evidence" value="ECO:0007669"/>
    <property type="project" value="TreeGrafter"/>
</dbReference>